<dbReference type="RefSeq" id="WP_164210351.1">
    <property type="nucleotide sequence ID" value="NZ_JAAGSC010000034.1"/>
</dbReference>
<accession>A0A845UWG2</accession>
<evidence type="ECO:0000256" key="2">
    <source>
        <dbReference type="ARBA" id="ARBA00004141"/>
    </source>
</evidence>
<comment type="similarity">
    <text evidence="3 11">Belongs to the peptidase M50B family.</text>
</comment>
<dbReference type="InterPro" id="IPR004387">
    <property type="entry name" value="Pept_M50_Zn"/>
</dbReference>
<evidence type="ECO:0000313" key="13">
    <source>
        <dbReference type="EMBL" id="NDY94938.1"/>
    </source>
</evidence>
<keyword evidence="9 11" id="KW-0482">Metalloprotease</keyword>
<dbReference type="Gene3D" id="2.30.42.10">
    <property type="match status" value="2"/>
</dbReference>
<evidence type="ECO:0000256" key="6">
    <source>
        <dbReference type="ARBA" id="ARBA00022801"/>
    </source>
</evidence>
<sequence length="456" mass="49231">MDILGPVFWLLVALGLLVTFHEFGHFWVARRCGVRVLTFSVGFGRALFSRTARDGTCYQVAAIPLGGYVKMLDEREQTVTPEHQHEAFNRKPVGQRMAIVAAGPVFNLIFAVAAFWLMFVVGVPETRPVLGPTTGLAAEAGLNEGDMITHVDGRRADSWTHAMLGLMKPALDRRETTVEVENRSGATRSVRLPLGQLGPDFNEEDTLEHLGMQPWRPPLPPRIGEVQAGSAADAAGLAAGDRLVSIGDEPVSDWRDIATLIPAQALDENGEVRTIDLTVERDGRVLERSITPALDQGRPVIGIQAPPPDAATQAEMQRAFVVLRHGPVEALGQAVGETWRLTTATLGILGRMITGKASLSNLSGPITIAQMADSSAQLGLSRFLFFLGLISLSLAIINLMPIPMLDGGHLLYYTVEVIKGSPVSESIQIAGQYLGLVMVLGLMSLAIFNDILRLIT</sequence>
<dbReference type="GO" id="GO:0046872">
    <property type="term" value="F:metal ion binding"/>
    <property type="evidence" value="ECO:0007669"/>
    <property type="project" value="UniProtKB-KW"/>
</dbReference>
<feature type="transmembrane region" description="Helical" evidence="11">
    <location>
        <begin position="98"/>
        <end position="121"/>
    </location>
</feature>
<evidence type="ECO:0000256" key="10">
    <source>
        <dbReference type="ARBA" id="ARBA00023136"/>
    </source>
</evidence>
<dbReference type="InterPro" id="IPR008915">
    <property type="entry name" value="Peptidase_M50"/>
</dbReference>
<dbReference type="CDD" id="cd06163">
    <property type="entry name" value="S2P-M50_PDZ_RseP-like"/>
    <property type="match status" value="1"/>
</dbReference>
<proteinExistence type="inferred from homology"/>
<evidence type="ECO:0000256" key="8">
    <source>
        <dbReference type="ARBA" id="ARBA00022989"/>
    </source>
</evidence>
<evidence type="ECO:0000256" key="1">
    <source>
        <dbReference type="ARBA" id="ARBA00001947"/>
    </source>
</evidence>
<dbReference type="InterPro" id="IPR001478">
    <property type="entry name" value="PDZ"/>
</dbReference>
<evidence type="ECO:0000256" key="9">
    <source>
        <dbReference type="ARBA" id="ARBA00023049"/>
    </source>
</evidence>
<dbReference type="Pfam" id="PF02163">
    <property type="entry name" value="Peptidase_M50"/>
    <property type="match status" value="1"/>
</dbReference>
<keyword evidence="14" id="KW-1185">Reference proteome</keyword>
<evidence type="ECO:0000256" key="11">
    <source>
        <dbReference type="RuleBase" id="RU362031"/>
    </source>
</evidence>
<dbReference type="NCBIfam" id="TIGR00054">
    <property type="entry name" value="RIP metalloprotease RseP"/>
    <property type="match status" value="1"/>
</dbReference>
<dbReference type="AlphaFoldDB" id="A0A845UWG2"/>
<keyword evidence="5 11" id="KW-0812">Transmembrane</keyword>
<dbReference type="PANTHER" id="PTHR42837">
    <property type="entry name" value="REGULATOR OF SIGMA-E PROTEASE RSEP"/>
    <property type="match status" value="1"/>
</dbReference>
<comment type="cofactor">
    <cofactor evidence="1 11">
        <name>Zn(2+)</name>
        <dbReference type="ChEBI" id="CHEBI:29105"/>
    </cofactor>
</comment>
<feature type="domain" description="PDZ" evidence="12">
    <location>
        <begin position="106"/>
        <end position="186"/>
    </location>
</feature>
<keyword evidence="7 11" id="KW-0862">Zinc</keyword>
<protein>
    <recommendedName>
        <fullName evidence="11">Zinc metalloprotease</fullName>
        <ecNumber evidence="11">3.4.24.-</ecNumber>
    </recommendedName>
</protein>
<dbReference type="GO" id="GO:0016020">
    <property type="term" value="C:membrane"/>
    <property type="evidence" value="ECO:0007669"/>
    <property type="project" value="UniProtKB-SubCell"/>
</dbReference>
<comment type="caution">
    <text evidence="13">The sequence shown here is derived from an EMBL/GenBank/DDBJ whole genome shotgun (WGS) entry which is preliminary data.</text>
</comment>
<evidence type="ECO:0000259" key="12">
    <source>
        <dbReference type="SMART" id="SM00228"/>
    </source>
</evidence>
<dbReference type="Proteomes" id="UP000484885">
    <property type="component" value="Unassembled WGS sequence"/>
</dbReference>
<keyword evidence="10 11" id="KW-0472">Membrane</keyword>
<dbReference type="SMART" id="SM00228">
    <property type="entry name" value="PDZ"/>
    <property type="match status" value="2"/>
</dbReference>
<feature type="transmembrane region" description="Helical" evidence="11">
    <location>
        <begin position="7"/>
        <end position="28"/>
    </location>
</feature>
<dbReference type="SUPFAM" id="SSF50156">
    <property type="entry name" value="PDZ domain-like"/>
    <property type="match status" value="2"/>
</dbReference>
<reference evidence="13 14" key="1">
    <citation type="submission" date="2020-02" db="EMBL/GenBank/DDBJ databases">
        <authorList>
            <person name="Zhang X.-Y."/>
        </authorList>
    </citation>
    <scope>NUCLEOTIDE SEQUENCE [LARGE SCALE GENOMIC DNA]</scope>
    <source>
        <strain evidence="13 14">C33</strain>
    </source>
</reference>
<dbReference type="PANTHER" id="PTHR42837:SF2">
    <property type="entry name" value="MEMBRANE METALLOPROTEASE ARASP2, CHLOROPLASTIC-RELATED"/>
    <property type="match status" value="1"/>
</dbReference>
<dbReference type="InterPro" id="IPR041489">
    <property type="entry name" value="PDZ_6"/>
</dbReference>
<evidence type="ECO:0000256" key="3">
    <source>
        <dbReference type="ARBA" id="ARBA00007931"/>
    </source>
</evidence>
<evidence type="ECO:0000313" key="14">
    <source>
        <dbReference type="Proteomes" id="UP000484885"/>
    </source>
</evidence>
<evidence type="ECO:0000256" key="5">
    <source>
        <dbReference type="ARBA" id="ARBA00022692"/>
    </source>
</evidence>
<keyword evidence="4 13" id="KW-0645">Protease</keyword>
<feature type="transmembrane region" description="Helical" evidence="11">
    <location>
        <begin position="433"/>
        <end position="452"/>
    </location>
</feature>
<dbReference type="GO" id="GO:0006508">
    <property type="term" value="P:proteolysis"/>
    <property type="evidence" value="ECO:0007669"/>
    <property type="project" value="UniProtKB-KW"/>
</dbReference>
<gene>
    <name evidence="13" type="primary">rseP</name>
    <name evidence="13" type="ORF">G3I74_04260</name>
</gene>
<dbReference type="GO" id="GO:0004222">
    <property type="term" value="F:metalloendopeptidase activity"/>
    <property type="evidence" value="ECO:0007669"/>
    <property type="project" value="InterPro"/>
</dbReference>
<dbReference type="Pfam" id="PF17820">
    <property type="entry name" value="PDZ_6"/>
    <property type="match status" value="1"/>
</dbReference>
<name>A0A845UWG2_9GAMM</name>
<keyword evidence="8 11" id="KW-1133">Transmembrane helix</keyword>
<comment type="subcellular location">
    <subcellularLocation>
        <location evidence="2">Membrane</location>
        <topology evidence="2">Multi-pass membrane protein</topology>
    </subcellularLocation>
</comment>
<dbReference type="InterPro" id="IPR036034">
    <property type="entry name" value="PDZ_sf"/>
</dbReference>
<feature type="domain" description="PDZ" evidence="12">
    <location>
        <begin position="208"/>
        <end position="283"/>
    </location>
</feature>
<keyword evidence="6 11" id="KW-0378">Hydrolase</keyword>
<evidence type="ECO:0000256" key="7">
    <source>
        <dbReference type="ARBA" id="ARBA00022833"/>
    </source>
</evidence>
<dbReference type="EMBL" id="JAAGSC010000034">
    <property type="protein sequence ID" value="NDY94938.1"/>
    <property type="molecule type" value="Genomic_DNA"/>
</dbReference>
<keyword evidence="11" id="KW-0479">Metal-binding</keyword>
<feature type="transmembrane region" description="Helical" evidence="11">
    <location>
        <begin position="383"/>
        <end position="402"/>
    </location>
</feature>
<evidence type="ECO:0000256" key="4">
    <source>
        <dbReference type="ARBA" id="ARBA00022670"/>
    </source>
</evidence>
<dbReference type="EC" id="3.4.24.-" evidence="11"/>
<organism evidence="13 14">
    <name type="scientific">Wenzhouxiangella limi</name>
    <dbReference type="NCBI Taxonomy" id="2707351"/>
    <lineage>
        <taxon>Bacteria</taxon>
        <taxon>Pseudomonadati</taxon>
        <taxon>Pseudomonadota</taxon>
        <taxon>Gammaproteobacteria</taxon>
        <taxon>Chromatiales</taxon>
        <taxon>Wenzhouxiangellaceae</taxon>
        <taxon>Wenzhouxiangella</taxon>
    </lineage>
</organism>